<keyword evidence="2" id="KW-1185">Reference proteome</keyword>
<dbReference type="EnsemblProtists" id="EOD17429">
    <property type="protein sequence ID" value="EOD17429"/>
    <property type="gene ID" value="EMIHUDRAFT_210136"/>
</dbReference>
<dbReference type="RefSeq" id="XP_005769858.1">
    <property type="nucleotide sequence ID" value="XM_005769801.1"/>
</dbReference>
<reference evidence="2" key="1">
    <citation type="journal article" date="2013" name="Nature">
        <title>Pan genome of the phytoplankton Emiliania underpins its global distribution.</title>
        <authorList>
            <person name="Read B.A."/>
            <person name="Kegel J."/>
            <person name="Klute M.J."/>
            <person name="Kuo A."/>
            <person name="Lefebvre S.C."/>
            <person name="Maumus F."/>
            <person name="Mayer C."/>
            <person name="Miller J."/>
            <person name="Monier A."/>
            <person name="Salamov A."/>
            <person name="Young J."/>
            <person name="Aguilar M."/>
            <person name="Claverie J.M."/>
            <person name="Frickenhaus S."/>
            <person name="Gonzalez K."/>
            <person name="Herman E.K."/>
            <person name="Lin Y.C."/>
            <person name="Napier J."/>
            <person name="Ogata H."/>
            <person name="Sarno A.F."/>
            <person name="Shmutz J."/>
            <person name="Schroeder D."/>
            <person name="de Vargas C."/>
            <person name="Verret F."/>
            <person name="von Dassow P."/>
            <person name="Valentin K."/>
            <person name="Van de Peer Y."/>
            <person name="Wheeler G."/>
            <person name="Dacks J.B."/>
            <person name="Delwiche C.F."/>
            <person name="Dyhrman S.T."/>
            <person name="Glockner G."/>
            <person name="John U."/>
            <person name="Richards T."/>
            <person name="Worden A.Z."/>
            <person name="Zhang X."/>
            <person name="Grigoriev I.V."/>
            <person name="Allen A.E."/>
            <person name="Bidle K."/>
            <person name="Borodovsky M."/>
            <person name="Bowler C."/>
            <person name="Brownlee C."/>
            <person name="Cock J.M."/>
            <person name="Elias M."/>
            <person name="Gladyshev V.N."/>
            <person name="Groth M."/>
            <person name="Guda C."/>
            <person name="Hadaegh A."/>
            <person name="Iglesias-Rodriguez M.D."/>
            <person name="Jenkins J."/>
            <person name="Jones B.M."/>
            <person name="Lawson T."/>
            <person name="Leese F."/>
            <person name="Lindquist E."/>
            <person name="Lobanov A."/>
            <person name="Lomsadze A."/>
            <person name="Malik S.B."/>
            <person name="Marsh M.E."/>
            <person name="Mackinder L."/>
            <person name="Mock T."/>
            <person name="Mueller-Roeber B."/>
            <person name="Pagarete A."/>
            <person name="Parker M."/>
            <person name="Probert I."/>
            <person name="Quesneville H."/>
            <person name="Raines C."/>
            <person name="Rensing S.A."/>
            <person name="Riano-Pachon D.M."/>
            <person name="Richier S."/>
            <person name="Rokitta S."/>
            <person name="Shiraiwa Y."/>
            <person name="Soanes D.M."/>
            <person name="van der Giezen M."/>
            <person name="Wahlund T.M."/>
            <person name="Williams B."/>
            <person name="Wilson W."/>
            <person name="Wolfe G."/>
            <person name="Wurch L.L."/>
        </authorList>
    </citation>
    <scope>NUCLEOTIDE SEQUENCE</scope>
</reference>
<organism evidence="1 2">
    <name type="scientific">Emiliania huxleyi (strain CCMP1516)</name>
    <dbReference type="NCBI Taxonomy" id="280463"/>
    <lineage>
        <taxon>Eukaryota</taxon>
        <taxon>Haptista</taxon>
        <taxon>Haptophyta</taxon>
        <taxon>Prymnesiophyceae</taxon>
        <taxon>Isochrysidales</taxon>
        <taxon>Noelaerhabdaceae</taxon>
        <taxon>Emiliania</taxon>
    </lineage>
</organism>
<dbReference type="AlphaFoldDB" id="A0A0D3J1P4"/>
<evidence type="ECO:0000313" key="2">
    <source>
        <dbReference type="Proteomes" id="UP000013827"/>
    </source>
</evidence>
<dbReference type="Proteomes" id="UP000013827">
    <property type="component" value="Unassembled WGS sequence"/>
</dbReference>
<dbReference type="PaxDb" id="2903-EOD17429"/>
<dbReference type="GeneID" id="17263579"/>
<dbReference type="KEGG" id="ehx:EMIHUDRAFT_210136"/>
<sequence>MAQCEMWAGPTLNYFEYPGADSYAEYTSNNQYKKDDGTNYDSNHGQCQNTHWYSMWRGFERCDVSPKNESFPCYDSQHRVNPYPRGFMCWKNEPWDMCAFGIFDPAASVKETCKLYRYEDTDDGSYLESYTTMEQLLSEDYAVSLGQPILAGGGTCAASQDEADSDCKQQGDGAENFAVSSCSLQSPGDSETKGLADYDACLAQCTGESATYMAKLKKK</sequence>
<proteinExistence type="predicted"/>
<accession>A0A0D3J1P4</accession>
<evidence type="ECO:0000313" key="1">
    <source>
        <dbReference type="EnsemblProtists" id="EOD17429"/>
    </source>
</evidence>
<reference evidence="1" key="2">
    <citation type="submission" date="2024-10" db="UniProtKB">
        <authorList>
            <consortium name="EnsemblProtists"/>
        </authorList>
    </citation>
    <scope>IDENTIFICATION</scope>
</reference>
<protein>
    <recommendedName>
        <fullName evidence="3">Kringle domain-containing protein</fullName>
    </recommendedName>
</protein>
<dbReference type="HOGENOM" id="CLU_1263572_0_0_1"/>
<name>A0A0D3J1P4_EMIH1</name>
<evidence type="ECO:0008006" key="3">
    <source>
        <dbReference type="Google" id="ProtNLM"/>
    </source>
</evidence>